<evidence type="ECO:0000259" key="8">
    <source>
        <dbReference type="Pfam" id="PF20684"/>
    </source>
</evidence>
<dbReference type="Pfam" id="PF20684">
    <property type="entry name" value="Fung_rhodopsin"/>
    <property type="match status" value="1"/>
</dbReference>
<reference evidence="9" key="1">
    <citation type="submission" date="2020-06" db="EMBL/GenBank/DDBJ databases">
        <authorList>
            <person name="Onetto C."/>
        </authorList>
    </citation>
    <scope>NUCLEOTIDE SEQUENCE</scope>
</reference>
<evidence type="ECO:0000256" key="6">
    <source>
        <dbReference type="SAM" id="MobiDB-lite"/>
    </source>
</evidence>
<feature type="domain" description="Rhodopsin" evidence="8">
    <location>
        <begin position="1"/>
        <end position="177"/>
    </location>
</feature>
<sequence>MFYVLSLVFLKLSLAFFYVRIVIQRWQKVVIYITVATMTMYGLTYAFTYLFRCGADINHQLIHRAEGRCIPDHTLLIMTYIFGSVDTFTDFVYALLPIYVLWNSNMPLGMKFTAGFLLCIGSVSSVCALVRVATLSNLTSVEKFFKQAVETGLWSVIEPGLAIVATSLAACRPLWRKFFEDTSTGSFIKNTFMFKWSGSRKSGASSDSSGSIDKPVTIGRAQGRANGFGFVERSEGNKGFKKFNDDEYGVSMATVAVGDDGDPTEMQDLGRLEAQTDYREDDDENDRRSLVRTSMPPSQSRSNSAHRQSKSKIFKTRDVRVDISSTPPPP</sequence>
<dbReference type="PANTHER" id="PTHR33048">
    <property type="entry name" value="PTH11-LIKE INTEGRAL MEMBRANE PROTEIN (AFU_ORTHOLOGUE AFUA_5G11245)"/>
    <property type="match status" value="1"/>
</dbReference>
<comment type="subcellular location">
    <subcellularLocation>
        <location evidence="1">Membrane</location>
        <topology evidence="1">Multi-pass membrane protein</topology>
    </subcellularLocation>
</comment>
<dbReference type="Proteomes" id="UP000716446">
    <property type="component" value="Unassembled WGS sequence"/>
</dbReference>
<dbReference type="EMBL" id="CAIJEN010000013">
    <property type="protein sequence ID" value="CAD0092324.1"/>
    <property type="molecule type" value="Genomic_DNA"/>
</dbReference>
<name>A0A9N8PED2_9PEZI</name>
<dbReference type="AlphaFoldDB" id="A0A9N8PED2"/>
<evidence type="ECO:0000256" key="1">
    <source>
        <dbReference type="ARBA" id="ARBA00004141"/>
    </source>
</evidence>
<dbReference type="InterPro" id="IPR052337">
    <property type="entry name" value="SAT4-like"/>
</dbReference>
<evidence type="ECO:0000256" key="4">
    <source>
        <dbReference type="ARBA" id="ARBA00023136"/>
    </source>
</evidence>
<keyword evidence="10" id="KW-1185">Reference proteome</keyword>
<feature type="region of interest" description="Disordered" evidence="6">
    <location>
        <begin position="198"/>
        <end position="217"/>
    </location>
</feature>
<keyword evidence="3 7" id="KW-1133">Transmembrane helix</keyword>
<dbReference type="GO" id="GO:0016020">
    <property type="term" value="C:membrane"/>
    <property type="evidence" value="ECO:0007669"/>
    <property type="project" value="UniProtKB-SubCell"/>
</dbReference>
<feature type="region of interest" description="Disordered" evidence="6">
    <location>
        <begin position="272"/>
        <end position="330"/>
    </location>
</feature>
<evidence type="ECO:0000256" key="2">
    <source>
        <dbReference type="ARBA" id="ARBA00022692"/>
    </source>
</evidence>
<dbReference type="PANTHER" id="PTHR33048:SF96">
    <property type="entry name" value="INTEGRAL MEMBRANE PROTEIN"/>
    <property type="match status" value="1"/>
</dbReference>
<evidence type="ECO:0000256" key="3">
    <source>
        <dbReference type="ARBA" id="ARBA00022989"/>
    </source>
</evidence>
<keyword evidence="2 7" id="KW-0812">Transmembrane</keyword>
<protein>
    <recommendedName>
        <fullName evidence="8">Rhodopsin domain-containing protein</fullName>
    </recommendedName>
</protein>
<comment type="similarity">
    <text evidence="5">Belongs to the SAT4 family.</text>
</comment>
<dbReference type="InterPro" id="IPR049326">
    <property type="entry name" value="Rhodopsin_dom_fungi"/>
</dbReference>
<evidence type="ECO:0000256" key="7">
    <source>
        <dbReference type="SAM" id="Phobius"/>
    </source>
</evidence>
<organism evidence="9 10">
    <name type="scientific">Aureobasidium vineae</name>
    <dbReference type="NCBI Taxonomy" id="2773715"/>
    <lineage>
        <taxon>Eukaryota</taxon>
        <taxon>Fungi</taxon>
        <taxon>Dikarya</taxon>
        <taxon>Ascomycota</taxon>
        <taxon>Pezizomycotina</taxon>
        <taxon>Dothideomycetes</taxon>
        <taxon>Dothideomycetidae</taxon>
        <taxon>Dothideales</taxon>
        <taxon>Saccotheciaceae</taxon>
        <taxon>Aureobasidium</taxon>
    </lineage>
</organism>
<accession>A0A9N8PED2</accession>
<feature type="transmembrane region" description="Helical" evidence="7">
    <location>
        <begin position="6"/>
        <end position="23"/>
    </location>
</feature>
<feature type="compositionally biased region" description="Polar residues" evidence="6">
    <location>
        <begin position="291"/>
        <end position="306"/>
    </location>
</feature>
<evidence type="ECO:0000313" key="10">
    <source>
        <dbReference type="Proteomes" id="UP000716446"/>
    </source>
</evidence>
<feature type="transmembrane region" description="Helical" evidence="7">
    <location>
        <begin position="30"/>
        <end position="51"/>
    </location>
</feature>
<evidence type="ECO:0000256" key="5">
    <source>
        <dbReference type="ARBA" id="ARBA00038359"/>
    </source>
</evidence>
<feature type="transmembrane region" description="Helical" evidence="7">
    <location>
        <begin position="80"/>
        <end position="102"/>
    </location>
</feature>
<comment type="caution">
    <text evidence="9">The sequence shown here is derived from an EMBL/GenBank/DDBJ whole genome shotgun (WGS) entry which is preliminary data.</text>
</comment>
<feature type="compositionally biased region" description="Low complexity" evidence="6">
    <location>
        <begin position="198"/>
        <end position="211"/>
    </location>
</feature>
<gene>
    <name evidence="9" type="ORF">AWRI4619_LOCUS7334</name>
</gene>
<keyword evidence="4 7" id="KW-0472">Membrane</keyword>
<feature type="transmembrane region" description="Helical" evidence="7">
    <location>
        <begin position="114"/>
        <end position="133"/>
    </location>
</feature>
<evidence type="ECO:0000313" key="9">
    <source>
        <dbReference type="EMBL" id="CAD0092324.1"/>
    </source>
</evidence>
<proteinExistence type="inferred from homology"/>